<comment type="caution">
    <text evidence="1">The sequence shown here is derived from an EMBL/GenBank/DDBJ whole genome shotgun (WGS) entry which is preliminary data.</text>
</comment>
<evidence type="ECO:0000313" key="1">
    <source>
        <dbReference type="EMBL" id="KAK3018724.1"/>
    </source>
</evidence>
<accession>A0AA88W3M7</accession>
<name>A0AA88W3M7_9ASTE</name>
<protein>
    <submittedName>
        <fullName evidence="1">Uncharacterized protein</fullName>
    </submittedName>
</protein>
<keyword evidence="2" id="KW-1185">Reference proteome</keyword>
<proteinExistence type="predicted"/>
<evidence type="ECO:0000313" key="2">
    <source>
        <dbReference type="Proteomes" id="UP001188597"/>
    </source>
</evidence>
<sequence length="97" mass="10929">MPTVREKPSVEFVKITDEMRAFNAYAKLRLERMKRHHETFSTGQMAKFVAFPKRARKFNVTLAGCFNVFISNACICLATHVSMQAGNSTPEELATAT</sequence>
<reference evidence="1" key="1">
    <citation type="submission" date="2022-12" db="EMBL/GenBank/DDBJ databases">
        <title>Draft genome assemblies for two species of Escallonia (Escalloniales).</title>
        <authorList>
            <person name="Chanderbali A."/>
            <person name="Dervinis C."/>
            <person name="Anghel I."/>
            <person name="Soltis D."/>
            <person name="Soltis P."/>
            <person name="Zapata F."/>
        </authorList>
    </citation>
    <scope>NUCLEOTIDE SEQUENCE</scope>
    <source>
        <strain evidence="1">UCBG64.0493</strain>
        <tissue evidence="1">Leaf</tissue>
    </source>
</reference>
<dbReference type="Proteomes" id="UP001188597">
    <property type="component" value="Unassembled WGS sequence"/>
</dbReference>
<gene>
    <name evidence="1" type="ORF">RJ639_003919</name>
</gene>
<organism evidence="1 2">
    <name type="scientific">Escallonia herrerae</name>
    <dbReference type="NCBI Taxonomy" id="1293975"/>
    <lineage>
        <taxon>Eukaryota</taxon>
        <taxon>Viridiplantae</taxon>
        <taxon>Streptophyta</taxon>
        <taxon>Embryophyta</taxon>
        <taxon>Tracheophyta</taxon>
        <taxon>Spermatophyta</taxon>
        <taxon>Magnoliopsida</taxon>
        <taxon>eudicotyledons</taxon>
        <taxon>Gunneridae</taxon>
        <taxon>Pentapetalae</taxon>
        <taxon>asterids</taxon>
        <taxon>campanulids</taxon>
        <taxon>Escalloniales</taxon>
        <taxon>Escalloniaceae</taxon>
        <taxon>Escallonia</taxon>
    </lineage>
</organism>
<dbReference type="AlphaFoldDB" id="A0AA88W3M7"/>
<dbReference type="EMBL" id="JAVXUP010000921">
    <property type="protein sequence ID" value="KAK3018724.1"/>
    <property type="molecule type" value="Genomic_DNA"/>
</dbReference>